<proteinExistence type="predicted"/>
<accession>A0ABS5AMY5</accession>
<protein>
    <submittedName>
        <fullName evidence="1">Uncharacterized protein</fullName>
    </submittedName>
</protein>
<gene>
    <name evidence="1" type="ORF">JOF53_006474</name>
</gene>
<sequence length="111" mass="11844">MSLVTDDRPPTRTEDGTLCEECTAGLHWVEFDQMKTAMAALMSGICRCPVCDCGEVLVAVVASVVPKAVLDRAARVDPTDMAALWDLTAKLLGLPTDSDFPCPPEDSGDES</sequence>
<evidence type="ECO:0000313" key="1">
    <source>
        <dbReference type="EMBL" id="MBP2477602.1"/>
    </source>
</evidence>
<reference evidence="1 2" key="1">
    <citation type="submission" date="2021-03" db="EMBL/GenBank/DDBJ databases">
        <title>Sequencing the genomes of 1000 actinobacteria strains.</title>
        <authorList>
            <person name="Klenk H.-P."/>
        </authorList>
    </citation>
    <scope>NUCLEOTIDE SEQUENCE [LARGE SCALE GENOMIC DNA]</scope>
    <source>
        <strain evidence="1 2">DSM 44580</strain>
    </source>
</reference>
<name>A0ABS5AMY5_9PSEU</name>
<organism evidence="1 2">
    <name type="scientific">Crossiella equi</name>
    <dbReference type="NCBI Taxonomy" id="130796"/>
    <lineage>
        <taxon>Bacteria</taxon>
        <taxon>Bacillati</taxon>
        <taxon>Actinomycetota</taxon>
        <taxon>Actinomycetes</taxon>
        <taxon>Pseudonocardiales</taxon>
        <taxon>Pseudonocardiaceae</taxon>
        <taxon>Crossiella</taxon>
    </lineage>
</organism>
<keyword evidence="2" id="KW-1185">Reference proteome</keyword>
<dbReference type="Proteomes" id="UP001519363">
    <property type="component" value="Unassembled WGS sequence"/>
</dbReference>
<evidence type="ECO:0000313" key="2">
    <source>
        <dbReference type="Proteomes" id="UP001519363"/>
    </source>
</evidence>
<dbReference type="EMBL" id="JAGIOO010000001">
    <property type="protein sequence ID" value="MBP2477602.1"/>
    <property type="molecule type" value="Genomic_DNA"/>
</dbReference>
<comment type="caution">
    <text evidence="1">The sequence shown here is derived from an EMBL/GenBank/DDBJ whole genome shotgun (WGS) entry which is preliminary data.</text>
</comment>